<evidence type="ECO:0000313" key="3">
    <source>
        <dbReference type="Proteomes" id="UP000075883"/>
    </source>
</evidence>
<protein>
    <submittedName>
        <fullName evidence="2">Uncharacterized protein</fullName>
    </submittedName>
</protein>
<feature type="region of interest" description="Disordered" evidence="1">
    <location>
        <begin position="89"/>
        <end position="112"/>
    </location>
</feature>
<dbReference type="Proteomes" id="UP000075883">
    <property type="component" value="Unassembled WGS sequence"/>
</dbReference>
<dbReference type="EMBL" id="AXCM01001292">
    <property type="status" value="NOT_ANNOTATED_CDS"/>
    <property type="molecule type" value="Genomic_DNA"/>
</dbReference>
<accession>A0A182M208</accession>
<dbReference type="VEuPathDB" id="VectorBase:ACUA007492"/>
<dbReference type="AlphaFoldDB" id="A0A182M208"/>
<proteinExistence type="predicted"/>
<name>A0A182M208_9DIPT</name>
<organism evidence="2 3">
    <name type="scientific">Anopheles culicifacies</name>
    <dbReference type="NCBI Taxonomy" id="139723"/>
    <lineage>
        <taxon>Eukaryota</taxon>
        <taxon>Metazoa</taxon>
        <taxon>Ecdysozoa</taxon>
        <taxon>Arthropoda</taxon>
        <taxon>Hexapoda</taxon>
        <taxon>Insecta</taxon>
        <taxon>Pterygota</taxon>
        <taxon>Neoptera</taxon>
        <taxon>Endopterygota</taxon>
        <taxon>Diptera</taxon>
        <taxon>Nematocera</taxon>
        <taxon>Culicoidea</taxon>
        <taxon>Culicidae</taxon>
        <taxon>Anophelinae</taxon>
        <taxon>Anopheles</taxon>
        <taxon>culicifacies species complex</taxon>
    </lineage>
</organism>
<reference evidence="2" key="2">
    <citation type="submission" date="2020-05" db="UniProtKB">
        <authorList>
            <consortium name="EnsemblMetazoa"/>
        </authorList>
    </citation>
    <scope>IDENTIFICATION</scope>
    <source>
        <strain evidence="2">A-37</strain>
    </source>
</reference>
<dbReference type="EnsemblMetazoa" id="ACUA007492-RA">
    <property type="protein sequence ID" value="ACUA007492-PA"/>
    <property type="gene ID" value="ACUA007492"/>
</dbReference>
<reference evidence="3" key="1">
    <citation type="submission" date="2013-09" db="EMBL/GenBank/DDBJ databases">
        <title>The Genome Sequence of Anopheles culicifacies species A.</title>
        <authorList>
            <consortium name="The Broad Institute Genomics Platform"/>
            <person name="Neafsey D.E."/>
            <person name="Besansky N."/>
            <person name="Howell P."/>
            <person name="Walton C."/>
            <person name="Young S.K."/>
            <person name="Zeng Q."/>
            <person name="Gargeya S."/>
            <person name="Fitzgerald M."/>
            <person name="Haas B."/>
            <person name="Abouelleil A."/>
            <person name="Allen A.W."/>
            <person name="Alvarado L."/>
            <person name="Arachchi H.M."/>
            <person name="Berlin A.M."/>
            <person name="Chapman S.B."/>
            <person name="Gainer-Dewar J."/>
            <person name="Goldberg J."/>
            <person name="Griggs A."/>
            <person name="Gujja S."/>
            <person name="Hansen M."/>
            <person name="Howarth C."/>
            <person name="Imamovic A."/>
            <person name="Ireland A."/>
            <person name="Larimer J."/>
            <person name="McCowan C."/>
            <person name="Murphy C."/>
            <person name="Pearson M."/>
            <person name="Poon T.W."/>
            <person name="Priest M."/>
            <person name="Roberts A."/>
            <person name="Saif S."/>
            <person name="Shea T."/>
            <person name="Sisk P."/>
            <person name="Sykes S."/>
            <person name="Wortman J."/>
            <person name="Nusbaum C."/>
            <person name="Birren B."/>
        </authorList>
    </citation>
    <scope>NUCLEOTIDE SEQUENCE [LARGE SCALE GENOMIC DNA]</scope>
    <source>
        <strain evidence="3">A-37</strain>
    </source>
</reference>
<sequence>MTPPEVLIENATELSSDGNGMQCENSTGGDMLFSVGDEDDSGVLFSSINPLIGGQRPLNDSIARPLTIQTDAMQPAGALRNGADHFRGTGKLFNTSSATSNPSAPSSGNSTMDEFSMIVSPSLLTPTDMEIWRAIQQGQLDPKKISSASVYGGTVGGHIPKSLSSTPTAHLSAELLGGESTEANLLAALDADLGCGMGELGTTAGRTGAFRTIAANDDGGLHQGMLI</sequence>
<feature type="compositionally biased region" description="Low complexity" evidence="1">
    <location>
        <begin position="94"/>
        <end position="111"/>
    </location>
</feature>
<evidence type="ECO:0000313" key="2">
    <source>
        <dbReference type="EnsemblMetazoa" id="ACUA007492-PA"/>
    </source>
</evidence>
<keyword evidence="3" id="KW-1185">Reference proteome</keyword>
<evidence type="ECO:0000256" key="1">
    <source>
        <dbReference type="SAM" id="MobiDB-lite"/>
    </source>
</evidence>